<sequence length="412" mass="45564">MSSYLNVINLEKNKLTGSVPVGLIERRKNGFLSLSLCANPNLSGNVSCKKKRNFVIPVVESVAGISILLLSVAALCWGIKRKRQPGAVTDANPIIAPVEATKRQFTYSEILQITNNLKRILGKGGFGTVNHGCIDKTQVAVKMLSPSSVQVLQQFHAEVNLLMRVHHINLTSLVGYCNDENNIGRVYEHMENGNLQAYLSGRLQIATDAAQGLEYLHYGCSPPMIHKDVKSTNILLNEYFQAKLSEFGLSRNFPVEDGTHILIGVAGTPGYLAPEYNKSNRLNEKSDVYSFGVVLLEIIAGRPAFMNTHERIHMSKWVGLLLPKEVVYSIVDPRLERSFNVSSVWKAVELAMACVSKHPINRPSMSQVLVELKECLATELARTKQSGNHTEIGNSIEMRSQNSIATLRPSVR</sequence>
<evidence type="ECO:0000256" key="3">
    <source>
        <dbReference type="ARBA" id="ARBA00022741"/>
    </source>
</evidence>
<dbReference type="SUPFAM" id="SSF56112">
    <property type="entry name" value="Protein kinase-like (PK-like)"/>
    <property type="match status" value="1"/>
</dbReference>
<proteinExistence type="inferred from homology"/>
<gene>
    <name evidence="10" type="ORF">L3X38_015682</name>
</gene>
<evidence type="ECO:0000313" key="11">
    <source>
        <dbReference type="Proteomes" id="UP001054821"/>
    </source>
</evidence>
<dbReference type="AlphaFoldDB" id="A0AAD4Z836"/>
<keyword evidence="8" id="KW-0812">Transmembrane</keyword>
<comment type="caution">
    <text evidence="10">The sequence shown here is derived from an EMBL/GenBank/DDBJ whole genome shotgun (WGS) entry which is preliminary data.</text>
</comment>
<feature type="domain" description="Protein kinase" evidence="9">
    <location>
        <begin position="115"/>
        <end position="376"/>
    </location>
</feature>
<evidence type="ECO:0000256" key="8">
    <source>
        <dbReference type="SAM" id="Phobius"/>
    </source>
</evidence>
<keyword evidence="4" id="KW-0418">Kinase</keyword>
<keyword evidence="1 7" id="KW-0723">Serine/threonine-protein kinase</keyword>
<keyword evidence="11" id="KW-1185">Reference proteome</keyword>
<dbReference type="Pfam" id="PF07714">
    <property type="entry name" value="PK_Tyr_Ser-Thr"/>
    <property type="match status" value="1"/>
</dbReference>
<keyword evidence="8" id="KW-1133">Transmembrane helix</keyword>
<keyword evidence="2" id="KW-0808">Transferase</keyword>
<evidence type="ECO:0000256" key="1">
    <source>
        <dbReference type="ARBA" id="ARBA00022527"/>
    </source>
</evidence>
<protein>
    <recommendedName>
        <fullName evidence="9">Protein kinase domain-containing protein</fullName>
    </recommendedName>
</protein>
<dbReference type="GO" id="GO:0004674">
    <property type="term" value="F:protein serine/threonine kinase activity"/>
    <property type="evidence" value="ECO:0007669"/>
    <property type="project" value="UniProtKB-KW"/>
</dbReference>
<evidence type="ECO:0000259" key="9">
    <source>
        <dbReference type="PROSITE" id="PS50011"/>
    </source>
</evidence>
<keyword evidence="8" id="KW-0472">Membrane</keyword>
<dbReference type="InterPro" id="IPR017441">
    <property type="entry name" value="Protein_kinase_ATP_BS"/>
</dbReference>
<feature type="binding site" evidence="6">
    <location>
        <position position="142"/>
    </location>
    <ligand>
        <name>ATP</name>
        <dbReference type="ChEBI" id="CHEBI:30616"/>
    </ligand>
</feature>
<evidence type="ECO:0000256" key="5">
    <source>
        <dbReference type="ARBA" id="ARBA00022840"/>
    </source>
</evidence>
<dbReference type="Proteomes" id="UP001054821">
    <property type="component" value="Chromosome 3"/>
</dbReference>
<keyword evidence="3 6" id="KW-0547">Nucleotide-binding</keyword>
<dbReference type="InterPro" id="IPR011009">
    <property type="entry name" value="Kinase-like_dom_sf"/>
</dbReference>
<dbReference type="SMART" id="SM00220">
    <property type="entry name" value="S_TKc"/>
    <property type="match status" value="1"/>
</dbReference>
<dbReference type="Gene3D" id="3.30.200.20">
    <property type="entry name" value="Phosphorylase Kinase, domain 1"/>
    <property type="match status" value="1"/>
</dbReference>
<dbReference type="PROSITE" id="PS00107">
    <property type="entry name" value="PROTEIN_KINASE_ATP"/>
    <property type="match status" value="1"/>
</dbReference>
<accession>A0AAD4Z836</accession>
<dbReference type="PROSITE" id="PS50011">
    <property type="entry name" value="PROTEIN_KINASE_DOM"/>
    <property type="match status" value="1"/>
</dbReference>
<feature type="transmembrane region" description="Helical" evidence="8">
    <location>
        <begin position="54"/>
        <end position="77"/>
    </location>
</feature>
<evidence type="ECO:0000313" key="10">
    <source>
        <dbReference type="EMBL" id="KAI5336415.1"/>
    </source>
</evidence>
<evidence type="ECO:0000256" key="2">
    <source>
        <dbReference type="ARBA" id="ARBA00022679"/>
    </source>
</evidence>
<dbReference type="PANTHER" id="PTHR45631">
    <property type="entry name" value="OS07G0107800 PROTEIN-RELATED"/>
    <property type="match status" value="1"/>
</dbReference>
<dbReference type="InterPro" id="IPR008271">
    <property type="entry name" value="Ser/Thr_kinase_AS"/>
</dbReference>
<evidence type="ECO:0000256" key="4">
    <source>
        <dbReference type="ARBA" id="ARBA00022777"/>
    </source>
</evidence>
<dbReference type="InterPro" id="IPR000719">
    <property type="entry name" value="Prot_kinase_dom"/>
</dbReference>
<name>A0AAD4Z836_PRUDU</name>
<dbReference type="GO" id="GO:0005524">
    <property type="term" value="F:ATP binding"/>
    <property type="evidence" value="ECO:0007669"/>
    <property type="project" value="UniProtKB-UniRule"/>
</dbReference>
<dbReference type="InterPro" id="IPR001245">
    <property type="entry name" value="Ser-Thr/Tyr_kinase_cat_dom"/>
</dbReference>
<organism evidence="10 11">
    <name type="scientific">Prunus dulcis</name>
    <name type="common">Almond</name>
    <name type="synonym">Amygdalus dulcis</name>
    <dbReference type="NCBI Taxonomy" id="3755"/>
    <lineage>
        <taxon>Eukaryota</taxon>
        <taxon>Viridiplantae</taxon>
        <taxon>Streptophyta</taxon>
        <taxon>Embryophyta</taxon>
        <taxon>Tracheophyta</taxon>
        <taxon>Spermatophyta</taxon>
        <taxon>Magnoliopsida</taxon>
        <taxon>eudicotyledons</taxon>
        <taxon>Gunneridae</taxon>
        <taxon>Pentapetalae</taxon>
        <taxon>rosids</taxon>
        <taxon>fabids</taxon>
        <taxon>Rosales</taxon>
        <taxon>Rosaceae</taxon>
        <taxon>Amygdaloideae</taxon>
        <taxon>Amygdaleae</taxon>
        <taxon>Prunus</taxon>
    </lineage>
</organism>
<evidence type="ECO:0000256" key="6">
    <source>
        <dbReference type="PROSITE-ProRule" id="PRU10141"/>
    </source>
</evidence>
<keyword evidence="5 6" id="KW-0067">ATP-binding</keyword>
<comment type="similarity">
    <text evidence="7">Belongs to the protein kinase superfamily.</text>
</comment>
<reference evidence="10 11" key="1">
    <citation type="journal article" date="2022" name="G3 (Bethesda)">
        <title>Whole-genome sequence and methylome profiling of the almond [Prunus dulcis (Mill.) D.A. Webb] cultivar 'Nonpareil'.</title>
        <authorList>
            <person name="D'Amico-Willman K.M."/>
            <person name="Ouma W.Z."/>
            <person name="Meulia T."/>
            <person name="Sideli G.M."/>
            <person name="Gradziel T.M."/>
            <person name="Fresnedo-Ramirez J."/>
        </authorList>
    </citation>
    <scope>NUCLEOTIDE SEQUENCE [LARGE SCALE GENOMIC DNA]</scope>
    <source>
        <strain evidence="10">Clone GOH B32 T37-40</strain>
    </source>
</reference>
<evidence type="ECO:0000256" key="7">
    <source>
        <dbReference type="RuleBase" id="RU000304"/>
    </source>
</evidence>
<dbReference type="Gene3D" id="1.10.510.10">
    <property type="entry name" value="Transferase(Phosphotransferase) domain 1"/>
    <property type="match status" value="1"/>
</dbReference>
<dbReference type="PROSITE" id="PS00108">
    <property type="entry name" value="PROTEIN_KINASE_ST"/>
    <property type="match status" value="1"/>
</dbReference>
<dbReference type="PANTHER" id="PTHR45631:SF190">
    <property type="entry name" value="PROTEIN KINASE DOMAIN-CONTAINING PROTEIN"/>
    <property type="match status" value="1"/>
</dbReference>
<dbReference type="EMBL" id="JAJFAZ020000003">
    <property type="protein sequence ID" value="KAI5336415.1"/>
    <property type="molecule type" value="Genomic_DNA"/>
</dbReference>